<reference evidence="2 3" key="1">
    <citation type="submission" date="2023-04" db="EMBL/GenBank/DDBJ databases">
        <title>Forest soil microbial communities from Buena Vista Peninsula, Colon Province, Panama.</title>
        <authorList>
            <person name="Bouskill N."/>
        </authorList>
    </citation>
    <scope>NUCLEOTIDE SEQUENCE [LARGE SCALE GENOMIC DNA]</scope>
    <source>
        <strain evidence="2 3">GGS1</strain>
    </source>
</reference>
<dbReference type="RefSeq" id="WP_280881836.1">
    <property type="nucleotide sequence ID" value="NZ_JARXVH010000020.1"/>
</dbReference>
<keyword evidence="3" id="KW-1185">Reference proteome</keyword>
<evidence type="ECO:0000256" key="1">
    <source>
        <dbReference type="SAM" id="MobiDB-lite"/>
    </source>
</evidence>
<feature type="region of interest" description="Disordered" evidence="1">
    <location>
        <begin position="107"/>
        <end position="135"/>
    </location>
</feature>
<dbReference type="EMBL" id="JARXVH010000020">
    <property type="protein sequence ID" value="MDH6221081.1"/>
    <property type="molecule type" value="Genomic_DNA"/>
</dbReference>
<name>A0ABT6LZG1_9ACTN</name>
<feature type="compositionally biased region" description="Low complexity" evidence="1">
    <location>
        <begin position="120"/>
        <end position="129"/>
    </location>
</feature>
<organism evidence="2 3">
    <name type="scientific">Streptomyces pseudovenezuelae</name>
    <dbReference type="NCBI Taxonomy" id="67350"/>
    <lineage>
        <taxon>Bacteria</taxon>
        <taxon>Bacillati</taxon>
        <taxon>Actinomycetota</taxon>
        <taxon>Actinomycetes</taxon>
        <taxon>Kitasatosporales</taxon>
        <taxon>Streptomycetaceae</taxon>
        <taxon>Streptomyces</taxon>
        <taxon>Streptomyces aurantiacus group</taxon>
    </lineage>
</organism>
<dbReference type="Gene3D" id="1.10.357.10">
    <property type="entry name" value="Tetracycline Repressor, domain 2"/>
    <property type="match status" value="1"/>
</dbReference>
<protein>
    <submittedName>
        <fullName evidence="2">AcrR family transcriptional regulator</fullName>
    </submittedName>
</protein>
<dbReference type="Proteomes" id="UP001160499">
    <property type="component" value="Unassembled WGS sequence"/>
</dbReference>
<evidence type="ECO:0000313" key="2">
    <source>
        <dbReference type="EMBL" id="MDH6221081.1"/>
    </source>
</evidence>
<accession>A0ABT6LZG1</accession>
<gene>
    <name evidence="2" type="ORF">M2283_008423</name>
</gene>
<sequence length="135" mass="15045">MAERGCGSITLVTHFFPTRPELMRAVVAEMIENYDTELATLEESADASARLRILMRWMLPLAEDEWAAEEGRVVLIAQRDQEPSIGEFFTTMDARIRELLRRHVEPLGARRAGRRDRRPAAGAGQRAGPDSGGAP</sequence>
<comment type="caution">
    <text evidence="2">The sequence shown here is derived from an EMBL/GenBank/DDBJ whole genome shotgun (WGS) entry which is preliminary data.</text>
</comment>
<proteinExistence type="predicted"/>
<evidence type="ECO:0000313" key="3">
    <source>
        <dbReference type="Proteomes" id="UP001160499"/>
    </source>
</evidence>